<feature type="compositionally biased region" description="Basic and acidic residues" evidence="1">
    <location>
        <begin position="135"/>
        <end position="159"/>
    </location>
</feature>
<evidence type="ECO:0000313" key="2">
    <source>
        <dbReference type="EMBL" id="KAK4150990.1"/>
    </source>
</evidence>
<sequence>MAPFPSPTTAPFLWHRPVCDCHFYYQYYLCGCPDRTAPMDAGHSCHVPCFQGCPMRYKPLWEQEMHHGYGFQHNPNPPTSSDPSVLPFPCYRHAVESCILLPPSALRNTRNRLMDPQWNPFSIQRKNRNMHMLQRFKDQGRSWEGKKRVREEEGDESSRRPPRKRRSKPETLELAHSSSSSRNHFATLDWLLEEQSIDLWAQDGYRSRCPPPLAPREQQQQESGDGMVRDVVFDGNTHRGYHGGAYKLDHDVLHQARVANWSWLGDREGKLARAVGEWFRAGGGWWGRGLSME</sequence>
<protein>
    <submittedName>
        <fullName evidence="2">Uncharacterized protein</fullName>
    </submittedName>
</protein>
<comment type="caution">
    <text evidence="2">The sequence shown here is derived from an EMBL/GenBank/DDBJ whole genome shotgun (WGS) entry which is preliminary data.</text>
</comment>
<reference evidence="2" key="2">
    <citation type="submission" date="2023-05" db="EMBL/GenBank/DDBJ databases">
        <authorList>
            <consortium name="Lawrence Berkeley National Laboratory"/>
            <person name="Steindorff A."/>
            <person name="Hensen N."/>
            <person name="Bonometti L."/>
            <person name="Westerberg I."/>
            <person name="Brannstrom I.O."/>
            <person name="Guillou S."/>
            <person name="Cros-Aarteil S."/>
            <person name="Calhoun S."/>
            <person name="Haridas S."/>
            <person name="Kuo A."/>
            <person name="Mondo S."/>
            <person name="Pangilinan J."/>
            <person name="Riley R."/>
            <person name="Labutti K."/>
            <person name="Andreopoulos B."/>
            <person name="Lipzen A."/>
            <person name="Chen C."/>
            <person name="Yanf M."/>
            <person name="Daum C."/>
            <person name="Ng V."/>
            <person name="Clum A."/>
            <person name="Ohm R."/>
            <person name="Martin F."/>
            <person name="Silar P."/>
            <person name="Natvig D."/>
            <person name="Lalanne C."/>
            <person name="Gautier V."/>
            <person name="Ament-Velasquez S.L."/>
            <person name="Kruys A."/>
            <person name="Hutchinson M.I."/>
            <person name="Powell A.J."/>
            <person name="Barry K."/>
            <person name="Miller A.N."/>
            <person name="Grigoriev I.V."/>
            <person name="Debuchy R."/>
            <person name="Gladieux P."/>
            <person name="Thoren M.H."/>
            <person name="Johannesson H."/>
        </authorList>
    </citation>
    <scope>NUCLEOTIDE SEQUENCE</scope>
    <source>
        <strain evidence="2">CBS 538.74</strain>
    </source>
</reference>
<dbReference type="AlphaFoldDB" id="A0AAN6VI86"/>
<gene>
    <name evidence="2" type="ORF">C8A00DRAFT_17549</name>
</gene>
<keyword evidence="3" id="KW-1185">Reference proteome</keyword>
<feature type="region of interest" description="Disordered" evidence="1">
    <location>
        <begin position="135"/>
        <end position="178"/>
    </location>
</feature>
<dbReference type="EMBL" id="MU857039">
    <property type="protein sequence ID" value="KAK4150990.1"/>
    <property type="molecule type" value="Genomic_DNA"/>
</dbReference>
<proteinExistence type="predicted"/>
<name>A0AAN6VI86_9PEZI</name>
<organism evidence="2 3">
    <name type="scientific">Chaetomidium leptoderma</name>
    <dbReference type="NCBI Taxonomy" id="669021"/>
    <lineage>
        <taxon>Eukaryota</taxon>
        <taxon>Fungi</taxon>
        <taxon>Dikarya</taxon>
        <taxon>Ascomycota</taxon>
        <taxon>Pezizomycotina</taxon>
        <taxon>Sordariomycetes</taxon>
        <taxon>Sordariomycetidae</taxon>
        <taxon>Sordariales</taxon>
        <taxon>Chaetomiaceae</taxon>
        <taxon>Chaetomidium</taxon>
    </lineage>
</organism>
<reference evidence="2" key="1">
    <citation type="journal article" date="2023" name="Mol. Phylogenet. Evol.">
        <title>Genome-scale phylogeny and comparative genomics of the fungal order Sordariales.</title>
        <authorList>
            <person name="Hensen N."/>
            <person name="Bonometti L."/>
            <person name="Westerberg I."/>
            <person name="Brannstrom I.O."/>
            <person name="Guillou S."/>
            <person name="Cros-Aarteil S."/>
            <person name="Calhoun S."/>
            <person name="Haridas S."/>
            <person name="Kuo A."/>
            <person name="Mondo S."/>
            <person name="Pangilinan J."/>
            <person name="Riley R."/>
            <person name="LaButti K."/>
            <person name="Andreopoulos B."/>
            <person name="Lipzen A."/>
            <person name="Chen C."/>
            <person name="Yan M."/>
            <person name="Daum C."/>
            <person name="Ng V."/>
            <person name="Clum A."/>
            <person name="Steindorff A."/>
            <person name="Ohm R.A."/>
            <person name="Martin F."/>
            <person name="Silar P."/>
            <person name="Natvig D.O."/>
            <person name="Lalanne C."/>
            <person name="Gautier V."/>
            <person name="Ament-Velasquez S.L."/>
            <person name="Kruys A."/>
            <person name="Hutchinson M.I."/>
            <person name="Powell A.J."/>
            <person name="Barry K."/>
            <person name="Miller A.N."/>
            <person name="Grigoriev I.V."/>
            <person name="Debuchy R."/>
            <person name="Gladieux P."/>
            <person name="Hiltunen Thoren M."/>
            <person name="Johannesson H."/>
        </authorList>
    </citation>
    <scope>NUCLEOTIDE SEQUENCE</scope>
    <source>
        <strain evidence="2">CBS 538.74</strain>
    </source>
</reference>
<evidence type="ECO:0000313" key="3">
    <source>
        <dbReference type="Proteomes" id="UP001302745"/>
    </source>
</evidence>
<accession>A0AAN6VI86</accession>
<dbReference type="Proteomes" id="UP001302745">
    <property type="component" value="Unassembled WGS sequence"/>
</dbReference>
<evidence type="ECO:0000256" key="1">
    <source>
        <dbReference type="SAM" id="MobiDB-lite"/>
    </source>
</evidence>